<dbReference type="GO" id="GO:0004553">
    <property type="term" value="F:hydrolase activity, hydrolyzing O-glycosyl compounds"/>
    <property type="evidence" value="ECO:0007669"/>
    <property type="project" value="InterPro"/>
</dbReference>
<sequence length="391" mass="44150">MTVPASPGDRRGRFLVTHNPVGAHMDRWTEAEARNWWQARPWICGLNFLPSTAVNFIEMWHGDTFDAATIDRELGWAADAGFNAVRVNLPFLGWVHDRDGLIGRIDRMMDLAAGHGIDTVLCLFDDCGFGGEEPVWGPQPDPVPGIHNSRAVASPGRAAVMDHTLRPQLEAYVCDIVARFRDDRRILFWDLYNEPGNRMDFDKTAYSQFDADLEAAALSLMESCFAWARDEAPLQPLTVAAWTTPLPDEDAHPYQTEIDRSALRQSDIVTFHAYWNRDRVAHFIDYLSALDRPVICTEWMARAVDSRIPDQMILFHERGVGCFQWGLVKGRTQTWLPWPDELVRAHGGTPDRSKWFHDLLHEDGSPYDPAEIATIATLTGKDAPQGQKETG</sequence>
<evidence type="ECO:0000259" key="4">
    <source>
        <dbReference type="Pfam" id="PF00150"/>
    </source>
</evidence>
<feature type="domain" description="Glycoside hydrolase family 5" evidence="4">
    <location>
        <begin position="77"/>
        <end position="325"/>
    </location>
</feature>
<keyword evidence="2 3" id="KW-0326">Glycosidase</keyword>
<evidence type="ECO:0000256" key="1">
    <source>
        <dbReference type="ARBA" id="ARBA00022801"/>
    </source>
</evidence>
<reference evidence="5 6" key="1">
    <citation type="submission" date="2017-03" db="EMBL/GenBank/DDBJ databases">
        <authorList>
            <person name="Afonso C.L."/>
            <person name="Miller P.J."/>
            <person name="Scott M.A."/>
            <person name="Spackman E."/>
            <person name="Goraichik I."/>
            <person name="Dimitrov K.M."/>
            <person name="Suarez D.L."/>
            <person name="Swayne D.E."/>
        </authorList>
    </citation>
    <scope>NUCLEOTIDE SEQUENCE [LARGE SCALE GENOMIC DNA]</scope>
    <source>
        <strain evidence="5 6">CECT 7023</strain>
    </source>
</reference>
<dbReference type="InterPro" id="IPR001547">
    <property type="entry name" value="Glyco_hydro_5"/>
</dbReference>
<dbReference type="SUPFAM" id="SSF51445">
    <property type="entry name" value="(Trans)glycosidases"/>
    <property type="match status" value="1"/>
</dbReference>
<protein>
    <submittedName>
        <fullName evidence="5">Sugar-binding cellulase-like protein</fullName>
    </submittedName>
</protein>
<evidence type="ECO:0000256" key="2">
    <source>
        <dbReference type="ARBA" id="ARBA00023295"/>
    </source>
</evidence>
<evidence type="ECO:0000313" key="6">
    <source>
        <dbReference type="Proteomes" id="UP000193900"/>
    </source>
</evidence>
<dbReference type="InterPro" id="IPR017853">
    <property type="entry name" value="GH"/>
</dbReference>
<dbReference type="Proteomes" id="UP000193900">
    <property type="component" value="Unassembled WGS sequence"/>
</dbReference>
<organism evidence="5 6">
    <name type="scientific">Roseisalinus antarcticus</name>
    <dbReference type="NCBI Taxonomy" id="254357"/>
    <lineage>
        <taxon>Bacteria</taxon>
        <taxon>Pseudomonadati</taxon>
        <taxon>Pseudomonadota</taxon>
        <taxon>Alphaproteobacteria</taxon>
        <taxon>Rhodobacterales</taxon>
        <taxon>Roseobacteraceae</taxon>
        <taxon>Roseisalinus</taxon>
    </lineage>
</organism>
<evidence type="ECO:0000313" key="5">
    <source>
        <dbReference type="EMBL" id="SLN36596.1"/>
    </source>
</evidence>
<name>A0A1Y5SB10_9RHOB</name>
<dbReference type="EMBL" id="FWFZ01000005">
    <property type="protein sequence ID" value="SLN36596.1"/>
    <property type="molecule type" value="Genomic_DNA"/>
</dbReference>
<dbReference type="AlphaFoldDB" id="A0A1Y5SB10"/>
<dbReference type="Pfam" id="PF00150">
    <property type="entry name" value="Cellulase"/>
    <property type="match status" value="1"/>
</dbReference>
<proteinExistence type="inferred from homology"/>
<keyword evidence="6" id="KW-1185">Reference proteome</keyword>
<gene>
    <name evidence="5" type="ORF">ROA7023_01345</name>
</gene>
<dbReference type="Gene3D" id="3.20.20.80">
    <property type="entry name" value="Glycosidases"/>
    <property type="match status" value="1"/>
</dbReference>
<dbReference type="GO" id="GO:0000272">
    <property type="term" value="P:polysaccharide catabolic process"/>
    <property type="evidence" value="ECO:0007669"/>
    <property type="project" value="InterPro"/>
</dbReference>
<keyword evidence="1 3" id="KW-0378">Hydrolase</keyword>
<evidence type="ECO:0000256" key="3">
    <source>
        <dbReference type="RuleBase" id="RU361153"/>
    </source>
</evidence>
<accession>A0A1Y5SB10</accession>
<comment type="similarity">
    <text evidence="3">Belongs to the glycosyl hydrolase 5 (cellulase A) family.</text>
</comment>